<proteinExistence type="inferred from homology"/>
<keyword evidence="1 2" id="KW-0560">Oxidoreductase</keyword>
<evidence type="ECO:0000313" key="5">
    <source>
        <dbReference type="EMBL" id="KAF0325671.1"/>
    </source>
</evidence>
<protein>
    <submittedName>
        <fullName evidence="5">Putative d-mandelate dehydrogenase</fullName>
    </submittedName>
</protein>
<dbReference type="GO" id="GO:0051287">
    <property type="term" value="F:NAD binding"/>
    <property type="evidence" value="ECO:0007669"/>
    <property type="project" value="InterPro"/>
</dbReference>
<dbReference type="SUPFAM" id="SSF52283">
    <property type="entry name" value="Formate/glycerate dehydrogenase catalytic domain-like"/>
    <property type="match status" value="1"/>
</dbReference>
<dbReference type="InterPro" id="IPR050223">
    <property type="entry name" value="D-isomer_2-hydroxyacid_DH"/>
</dbReference>
<evidence type="ECO:0000259" key="4">
    <source>
        <dbReference type="Pfam" id="PF02826"/>
    </source>
</evidence>
<evidence type="ECO:0000256" key="2">
    <source>
        <dbReference type="RuleBase" id="RU003719"/>
    </source>
</evidence>
<dbReference type="Gene3D" id="3.40.50.720">
    <property type="entry name" value="NAD(P)-binding Rossmann-like Domain"/>
    <property type="match status" value="2"/>
</dbReference>
<feature type="non-terminal residue" evidence="5">
    <location>
        <position position="1"/>
    </location>
</feature>
<sequence length="375" mass="41201">RYPSASASSSPVEPRPRITYLTSRPNSVSKMGKPIVLQLGDDIKWNHDLYKDFGSKFEIRRSYSMPRAEFIQALKDKKFGDFFAIYRPFWNTGGEMGNWDKELISLLPSSCKVYASAGAGFDWVDTESLAQRGVTYCNAAAACTESVADGAIWLLISIFRLFSWSSTAARSGDPDQFVDANKNLAVVSRNPNGFSLGIIGFGKIGRRIAEKAYRSHDMKILYNDVVRMPAELEKSTDATYYKNVDDLLATADCVLVATPFAGKTLLDAQGIAKMKKGAKVINIARGKLIDEDALVAALKSGHLSAAGLDVHFNEPHVSKELIKMRNVEVLSHNAGASLDAHIGFERLGMENILSFEKTGKAITPVNAHLIKQSRL</sequence>
<dbReference type="InterPro" id="IPR006140">
    <property type="entry name" value="D-isomer_DH_NAD-bd"/>
</dbReference>
<feature type="domain" description="D-isomer specific 2-hydroxyacid dehydrogenase NAD-binding" evidence="4">
    <location>
        <begin position="153"/>
        <end position="334"/>
    </location>
</feature>
<comment type="caution">
    <text evidence="5">The sequence shown here is derived from an EMBL/GenBank/DDBJ whole genome shotgun (WGS) entry which is preliminary data.</text>
</comment>
<dbReference type="PANTHER" id="PTHR10996">
    <property type="entry name" value="2-HYDROXYACID DEHYDROGENASE-RELATED"/>
    <property type="match status" value="1"/>
</dbReference>
<dbReference type="CDD" id="cd12168">
    <property type="entry name" value="Mand_dh_like"/>
    <property type="match status" value="1"/>
</dbReference>
<dbReference type="InterPro" id="IPR006139">
    <property type="entry name" value="D-isomer_2_OHA_DH_cat_dom"/>
</dbReference>
<dbReference type="GO" id="GO:0030267">
    <property type="term" value="F:glyoxylate reductase (NADPH) activity"/>
    <property type="evidence" value="ECO:0007669"/>
    <property type="project" value="TreeGrafter"/>
</dbReference>
<organism evidence="5 6">
    <name type="scientific">Colletotrichum asianum</name>
    <dbReference type="NCBI Taxonomy" id="702518"/>
    <lineage>
        <taxon>Eukaryota</taxon>
        <taxon>Fungi</taxon>
        <taxon>Dikarya</taxon>
        <taxon>Ascomycota</taxon>
        <taxon>Pezizomycotina</taxon>
        <taxon>Sordariomycetes</taxon>
        <taxon>Hypocreomycetidae</taxon>
        <taxon>Glomerellales</taxon>
        <taxon>Glomerellaceae</taxon>
        <taxon>Colletotrichum</taxon>
        <taxon>Colletotrichum gloeosporioides species complex</taxon>
    </lineage>
</organism>
<dbReference type="EMBL" id="WOWK01000035">
    <property type="protein sequence ID" value="KAF0325671.1"/>
    <property type="molecule type" value="Genomic_DNA"/>
</dbReference>
<dbReference type="Pfam" id="PF00389">
    <property type="entry name" value="2-Hacid_dh"/>
    <property type="match status" value="1"/>
</dbReference>
<evidence type="ECO:0000313" key="6">
    <source>
        <dbReference type="Proteomes" id="UP000434172"/>
    </source>
</evidence>
<dbReference type="Pfam" id="PF02826">
    <property type="entry name" value="2-Hacid_dh_C"/>
    <property type="match status" value="1"/>
</dbReference>
<dbReference type="FunFam" id="3.40.50.720:FF:000526">
    <property type="entry name" value="D-mandelate dehydrogenase, putative"/>
    <property type="match status" value="1"/>
</dbReference>
<accession>A0A8H3WH62</accession>
<reference evidence="5 6" key="1">
    <citation type="submission" date="2019-12" db="EMBL/GenBank/DDBJ databases">
        <title>A genome sequence resource for the geographically widespread anthracnose pathogen Colletotrichum asianum.</title>
        <authorList>
            <person name="Meng Y."/>
        </authorList>
    </citation>
    <scope>NUCLEOTIDE SEQUENCE [LARGE SCALE GENOMIC DNA]</scope>
    <source>
        <strain evidence="5 6">ICMP 18580</strain>
    </source>
</reference>
<dbReference type="AlphaFoldDB" id="A0A8H3WH62"/>
<dbReference type="Proteomes" id="UP000434172">
    <property type="component" value="Unassembled WGS sequence"/>
</dbReference>
<gene>
    <name evidence="5" type="ORF">GQ607_007113</name>
</gene>
<feature type="domain" description="D-isomer specific 2-hydroxyacid dehydrogenase catalytic" evidence="3">
    <location>
        <begin position="98"/>
        <end position="366"/>
    </location>
</feature>
<dbReference type="OrthoDB" id="9991913at2759"/>
<comment type="similarity">
    <text evidence="2">Belongs to the D-isomer specific 2-hydroxyacid dehydrogenase family.</text>
</comment>
<evidence type="ECO:0000259" key="3">
    <source>
        <dbReference type="Pfam" id="PF00389"/>
    </source>
</evidence>
<dbReference type="InterPro" id="IPR036291">
    <property type="entry name" value="NAD(P)-bd_dom_sf"/>
</dbReference>
<name>A0A8H3WH62_9PEZI</name>
<keyword evidence="6" id="KW-1185">Reference proteome</keyword>
<dbReference type="GO" id="GO:0016618">
    <property type="term" value="F:hydroxypyruvate reductase [NAD(P)H] activity"/>
    <property type="evidence" value="ECO:0007669"/>
    <property type="project" value="TreeGrafter"/>
</dbReference>
<dbReference type="PANTHER" id="PTHR10996:SF281">
    <property type="entry name" value="D-ISOMER SPECIFIC 2-HYDROXYACID DEHYDROGENASE NAD-BINDING DOMAIN-CONTAINING PROTEIN-RELATED"/>
    <property type="match status" value="1"/>
</dbReference>
<dbReference type="GO" id="GO:0005829">
    <property type="term" value="C:cytosol"/>
    <property type="evidence" value="ECO:0007669"/>
    <property type="project" value="TreeGrafter"/>
</dbReference>
<dbReference type="SUPFAM" id="SSF51735">
    <property type="entry name" value="NAD(P)-binding Rossmann-fold domains"/>
    <property type="match status" value="1"/>
</dbReference>
<evidence type="ECO:0000256" key="1">
    <source>
        <dbReference type="ARBA" id="ARBA00023002"/>
    </source>
</evidence>